<reference evidence="3 4" key="1">
    <citation type="submission" date="2021-04" db="EMBL/GenBank/DDBJ databases">
        <title>Magnetospirillum sulfuroxidans sp. nov., a facultative chemolithoautotrophic sulfur-oxidizing alphaproteobacterium isolated from freshwater sediment and proposals for Paramagetospirillum gen. nov., and Magnetospirillaceae fam. nov.</title>
        <authorList>
            <person name="Koziaeva V."/>
            <person name="Geelhoed J.S."/>
            <person name="Sorokin D.Y."/>
            <person name="Grouzdev D.S."/>
        </authorList>
    </citation>
    <scope>NUCLEOTIDE SEQUENCE [LARGE SCALE GENOMIC DNA]</scope>
    <source>
        <strain evidence="3 4">J10</strain>
    </source>
</reference>
<feature type="region of interest" description="Disordered" evidence="2">
    <location>
        <begin position="119"/>
        <end position="168"/>
    </location>
</feature>
<evidence type="ECO:0000256" key="2">
    <source>
        <dbReference type="SAM" id="MobiDB-lite"/>
    </source>
</evidence>
<comment type="similarity">
    <text evidence="1">Belongs to the bactofilin family.</text>
</comment>
<dbReference type="RefSeq" id="WP_211546793.1">
    <property type="nucleotide sequence ID" value="NZ_JAGTUF010000003.1"/>
</dbReference>
<comment type="caution">
    <text evidence="3">The sequence shown here is derived from an EMBL/GenBank/DDBJ whole genome shotgun (WGS) entry which is preliminary data.</text>
</comment>
<dbReference type="EMBL" id="JAGTUF010000003">
    <property type="protein sequence ID" value="MBR9971234.1"/>
    <property type="molecule type" value="Genomic_DNA"/>
</dbReference>
<dbReference type="PANTHER" id="PTHR35024">
    <property type="entry name" value="HYPOTHETICAL CYTOSOLIC PROTEIN"/>
    <property type="match status" value="1"/>
</dbReference>
<feature type="compositionally biased region" description="Acidic residues" evidence="2">
    <location>
        <begin position="158"/>
        <end position="168"/>
    </location>
</feature>
<accession>A0ABS5I9Y0</accession>
<protein>
    <submittedName>
        <fullName evidence="3">Polymer-forming cytoskeletal protein</fullName>
    </submittedName>
</protein>
<dbReference type="Proteomes" id="UP000680714">
    <property type="component" value="Unassembled WGS sequence"/>
</dbReference>
<name>A0ABS5I9Y0_9PROT</name>
<keyword evidence="4" id="KW-1185">Reference proteome</keyword>
<gene>
    <name evidence="3" type="ORF">KEC16_05870</name>
</gene>
<evidence type="ECO:0000313" key="4">
    <source>
        <dbReference type="Proteomes" id="UP000680714"/>
    </source>
</evidence>
<organism evidence="3 4">
    <name type="scientific">Magnetospirillum sulfuroxidans</name>
    <dbReference type="NCBI Taxonomy" id="611300"/>
    <lineage>
        <taxon>Bacteria</taxon>
        <taxon>Pseudomonadati</taxon>
        <taxon>Pseudomonadota</taxon>
        <taxon>Alphaproteobacteria</taxon>
        <taxon>Rhodospirillales</taxon>
        <taxon>Rhodospirillaceae</taxon>
        <taxon>Magnetospirillum</taxon>
    </lineage>
</organism>
<dbReference type="PANTHER" id="PTHR35024:SF4">
    <property type="entry name" value="POLYMER-FORMING CYTOSKELETAL PROTEIN"/>
    <property type="match status" value="1"/>
</dbReference>
<evidence type="ECO:0000256" key="1">
    <source>
        <dbReference type="ARBA" id="ARBA00044755"/>
    </source>
</evidence>
<evidence type="ECO:0000313" key="3">
    <source>
        <dbReference type="EMBL" id="MBR9971234.1"/>
    </source>
</evidence>
<dbReference type="InterPro" id="IPR007607">
    <property type="entry name" value="BacA/B"/>
</dbReference>
<proteinExistence type="inferred from homology"/>
<sequence>MLRKLTKTPTHIATVPLSIIASDVRIVGNITTEGEMQIDGRIEGDISCKTLVIGQSGHIIGEVTAETVRVHGEVAGKLTAEHITIGRTGRVTGDLCHGSLEIESGAEVEGHFLRKGTVPAEPPVALPKPAAKASEVMVTEPPQKPASKNIPVESEILSADDEVPATVN</sequence>
<dbReference type="Pfam" id="PF04519">
    <property type="entry name" value="Bactofilin"/>
    <property type="match status" value="1"/>
</dbReference>